<keyword evidence="6" id="KW-1185">Reference proteome</keyword>
<protein>
    <recommendedName>
        <fullName evidence="7">Dpy-30 protein</fullName>
    </recommendedName>
</protein>
<evidence type="ECO:0000256" key="3">
    <source>
        <dbReference type="ARBA" id="ARBA00023242"/>
    </source>
</evidence>
<dbReference type="CDD" id="cd22965">
    <property type="entry name" value="DD_DPY30_SDC1"/>
    <property type="match status" value="1"/>
</dbReference>
<evidence type="ECO:0000313" key="6">
    <source>
        <dbReference type="Proteomes" id="UP000243217"/>
    </source>
</evidence>
<dbReference type="Proteomes" id="UP000243217">
    <property type="component" value="Unassembled WGS sequence"/>
</dbReference>
<evidence type="ECO:0000256" key="4">
    <source>
        <dbReference type="SAM" id="MobiDB-lite"/>
    </source>
</evidence>
<dbReference type="EMBL" id="JNBS01000422">
    <property type="protein sequence ID" value="OQS05728.1"/>
    <property type="molecule type" value="Genomic_DNA"/>
</dbReference>
<dbReference type="OrthoDB" id="417678at2759"/>
<dbReference type="GO" id="GO:0005634">
    <property type="term" value="C:nucleus"/>
    <property type="evidence" value="ECO:0007669"/>
    <property type="project" value="UniProtKB-SubCell"/>
</dbReference>
<gene>
    <name evidence="5" type="ORF">THRCLA_20547</name>
</gene>
<evidence type="ECO:0008006" key="7">
    <source>
        <dbReference type="Google" id="ProtNLM"/>
    </source>
</evidence>
<dbReference type="AlphaFoldDB" id="A0A1W0A683"/>
<dbReference type="Gene3D" id="1.20.890.10">
    <property type="entry name" value="cAMP-dependent protein kinase regulatory subunit, dimerization-anchoring domain"/>
    <property type="match status" value="1"/>
</dbReference>
<sequence length="109" mass="11712">MSDTPKDVPSEEKEVVAEGQMDAAKADAKSQENDDSSEAKNAEKAADQPPAAKLDVQALPIRAYLDQTVVPILLQGMSALVKERPPNPIEWLAAYLIKNNPQGPSSNSK</sequence>
<feature type="compositionally biased region" description="Basic and acidic residues" evidence="4">
    <location>
        <begin position="1"/>
        <end position="16"/>
    </location>
</feature>
<dbReference type="STRING" id="74557.A0A1W0A683"/>
<dbReference type="FunFam" id="1.20.890.10:FF:000003">
    <property type="entry name" value="protein dpy-30 homolog"/>
    <property type="match status" value="1"/>
</dbReference>
<organism evidence="5 6">
    <name type="scientific">Thraustotheca clavata</name>
    <dbReference type="NCBI Taxonomy" id="74557"/>
    <lineage>
        <taxon>Eukaryota</taxon>
        <taxon>Sar</taxon>
        <taxon>Stramenopiles</taxon>
        <taxon>Oomycota</taxon>
        <taxon>Saprolegniomycetes</taxon>
        <taxon>Saprolegniales</taxon>
        <taxon>Achlyaceae</taxon>
        <taxon>Thraustotheca</taxon>
    </lineage>
</organism>
<proteinExistence type="inferred from homology"/>
<comment type="caution">
    <text evidence="5">The sequence shown here is derived from an EMBL/GenBank/DDBJ whole genome shotgun (WGS) entry which is preliminary data.</text>
</comment>
<comment type="subcellular location">
    <subcellularLocation>
        <location evidence="1">Nucleus</location>
    </subcellularLocation>
</comment>
<accession>A0A1W0A683</accession>
<dbReference type="InterPro" id="IPR007858">
    <property type="entry name" value="Dpy-30_motif"/>
</dbReference>
<evidence type="ECO:0000256" key="1">
    <source>
        <dbReference type="ARBA" id="ARBA00004123"/>
    </source>
</evidence>
<comment type="similarity">
    <text evidence="2">Belongs to the dpy-30 family.</text>
</comment>
<keyword evidence="3" id="KW-0539">Nucleus</keyword>
<evidence type="ECO:0000256" key="2">
    <source>
        <dbReference type="ARBA" id="ARBA00010849"/>
    </source>
</evidence>
<feature type="compositionally biased region" description="Basic and acidic residues" evidence="4">
    <location>
        <begin position="24"/>
        <end position="46"/>
    </location>
</feature>
<evidence type="ECO:0000313" key="5">
    <source>
        <dbReference type="EMBL" id="OQS05728.1"/>
    </source>
</evidence>
<dbReference type="InterPro" id="IPR049629">
    <property type="entry name" value="DPY30_SDC1_DD"/>
</dbReference>
<name>A0A1W0A683_9STRA</name>
<dbReference type="Pfam" id="PF05186">
    <property type="entry name" value="Dpy-30"/>
    <property type="match status" value="1"/>
</dbReference>
<feature type="region of interest" description="Disordered" evidence="4">
    <location>
        <begin position="1"/>
        <end position="52"/>
    </location>
</feature>
<reference evidence="5 6" key="1">
    <citation type="journal article" date="2014" name="Genome Biol. Evol.">
        <title>The secreted proteins of Achlya hypogyna and Thraustotheca clavata identify the ancestral oomycete secretome and reveal gene acquisitions by horizontal gene transfer.</title>
        <authorList>
            <person name="Misner I."/>
            <person name="Blouin N."/>
            <person name="Leonard G."/>
            <person name="Richards T.A."/>
            <person name="Lane C.E."/>
        </authorList>
    </citation>
    <scope>NUCLEOTIDE SEQUENCE [LARGE SCALE GENOMIC DNA]</scope>
    <source>
        <strain evidence="5 6">ATCC 34112</strain>
    </source>
</reference>